<dbReference type="Proteomes" id="UP001154114">
    <property type="component" value="Chromosome 5"/>
</dbReference>
<dbReference type="Pfam" id="PF13369">
    <property type="entry name" value="Transglut_core2"/>
    <property type="match status" value="1"/>
</dbReference>
<dbReference type="Pfam" id="PF12937">
    <property type="entry name" value="F-box-like"/>
    <property type="match status" value="1"/>
</dbReference>
<dbReference type="OrthoDB" id="28868at2759"/>
<protein>
    <recommendedName>
        <fullName evidence="1">F-box domain-containing protein</fullName>
    </recommendedName>
</protein>
<dbReference type="PANTHER" id="PTHR31350:SF21">
    <property type="entry name" value="F-BOX ONLY PROTEIN 21"/>
    <property type="match status" value="1"/>
</dbReference>
<dbReference type="Gene3D" id="1.20.1280.50">
    <property type="match status" value="1"/>
</dbReference>
<sequence>MAEISENSLITILPNEILYMILKHNSCREILNFGSTCKRFYEVVNDDQFLWKDKLKKTAPQEVYHLVVNYGNGLWLKEIKRYYNVKHAVHAELLSMSSKYYWRTTEISMNDIKGFFALALSYNSNHYYVVTTLKEIIKTGNECLEMNLKHQLYTMTELYYAKIVLRYLTQTYFAIKWFQNRMRNVLTPDLVLNFFIEWIDPDRVLSYADVEAVFSDLIDLVEKQFSNTYHPELTVLEKVLKGYIKPSNLLVALSEVVYRQNTIGIGEPAILDALDITQVWQRRYGNVITVAVIYQAVASRCGVHCELIAFPNHLFLEWRDPDVKGVVYKIDVTSGNISQKGRCPYSRGVVRDDIRFCPDTFLQYIITSFLMAMGVMKNGSTLHARNLQDFLSTEPSDDNPYKNYQEYLLYYDNLPAMTIVLNPVYIDDVHLKMLEHLVTITHSPMPVTKAPKVTTRHGNVRFAVGLICYHQKYDYVCIILGWDPICSIDVGNRLEFQSLRYGLKQTFYNVVAIDQSERYVAQEYLIDLPSPNRLTHLEDVIAKYFTHYNGYCYVPNNELESEYPNDGPIRAIYKDKYELRCEHLRQQVIAAQII</sequence>
<dbReference type="SUPFAM" id="SSF141255">
    <property type="entry name" value="YccV-like"/>
    <property type="match status" value="1"/>
</dbReference>
<dbReference type="SMART" id="SM00256">
    <property type="entry name" value="FBOX"/>
    <property type="match status" value="1"/>
</dbReference>
<evidence type="ECO:0000313" key="3">
    <source>
        <dbReference type="Proteomes" id="UP001154114"/>
    </source>
</evidence>
<dbReference type="InterPro" id="IPR036623">
    <property type="entry name" value="Hemimethylated_DNA-bd_sf"/>
</dbReference>
<dbReference type="EMBL" id="LR824008">
    <property type="protein sequence ID" value="CAH0604672.1"/>
    <property type="molecule type" value="Genomic_DNA"/>
</dbReference>
<name>A0A9P0BZC0_CHRIL</name>
<dbReference type="PANTHER" id="PTHR31350">
    <property type="entry name" value="SI:DKEY-261L7.2"/>
    <property type="match status" value="1"/>
</dbReference>
<dbReference type="InterPro" id="IPR036047">
    <property type="entry name" value="F-box-like_dom_sf"/>
</dbReference>
<dbReference type="InterPro" id="IPR011722">
    <property type="entry name" value="Hemimethylated_DNA-bd_dom"/>
</dbReference>
<dbReference type="SMART" id="SM00992">
    <property type="entry name" value="YccV-like"/>
    <property type="match status" value="1"/>
</dbReference>
<reference evidence="2" key="1">
    <citation type="submission" date="2021-12" db="EMBL/GenBank/DDBJ databases">
        <authorList>
            <person name="King R."/>
        </authorList>
    </citation>
    <scope>NUCLEOTIDE SEQUENCE</scope>
</reference>
<dbReference type="InterPro" id="IPR032698">
    <property type="entry name" value="SirB1_N"/>
</dbReference>
<organism evidence="2 3">
    <name type="scientific">Chrysodeixis includens</name>
    <name type="common">Soybean looper</name>
    <name type="synonym">Pseudoplusia includens</name>
    <dbReference type="NCBI Taxonomy" id="689277"/>
    <lineage>
        <taxon>Eukaryota</taxon>
        <taxon>Metazoa</taxon>
        <taxon>Ecdysozoa</taxon>
        <taxon>Arthropoda</taxon>
        <taxon>Hexapoda</taxon>
        <taxon>Insecta</taxon>
        <taxon>Pterygota</taxon>
        <taxon>Neoptera</taxon>
        <taxon>Endopterygota</taxon>
        <taxon>Lepidoptera</taxon>
        <taxon>Glossata</taxon>
        <taxon>Ditrysia</taxon>
        <taxon>Noctuoidea</taxon>
        <taxon>Noctuidae</taxon>
        <taxon>Plusiinae</taxon>
        <taxon>Chrysodeixis</taxon>
    </lineage>
</organism>
<dbReference type="CDD" id="cd09917">
    <property type="entry name" value="F-box_SF"/>
    <property type="match status" value="1"/>
</dbReference>
<dbReference type="Gene3D" id="2.30.30.390">
    <property type="entry name" value="Hemimethylated DNA-binding domain"/>
    <property type="match status" value="1"/>
</dbReference>
<evidence type="ECO:0000259" key="1">
    <source>
        <dbReference type="PROSITE" id="PS50181"/>
    </source>
</evidence>
<dbReference type="PROSITE" id="PS50181">
    <property type="entry name" value="FBOX"/>
    <property type="match status" value="1"/>
</dbReference>
<feature type="domain" description="F-box" evidence="1">
    <location>
        <begin position="7"/>
        <end position="54"/>
    </location>
</feature>
<gene>
    <name evidence="2" type="ORF">CINC_LOCUS11067</name>
</gene>
<dbReference type="SUPFAM" id="SSF81383">
    <property type="entry name" value="F-box domain"/>
    <property type="match status" value="1"/>
</dbReference>
<dbReference type="AlphaFoldDB" id="A0A9P0BZC0"/>
<keyword evidence="3" id="KW-1185">Reference proteome</keyword>
<accession>A0A9P0BZC0</accession>
<dbReference type="InterPro" id="IPR001810">
    <property type="entry name" value="F-box_dom"/>
</dbReference>
<evidence type="ECO:0000313" key="2">
    <source>
        <dbReference type="EMBL" id="CAH0604672.1"/>
    </source>
</evidence>
<dbReference type="Pfam" id="PF08755">
    <property type="entry name" value="YccV-like"/>
    <property type="match status" value="1"/>
</dbReference>
<proteinExistence type="predicted"/>
<dbReference type="GO" id="GO:0003677">
    <property type="term" value="F:DNA binding"/>
    <property type="evidence" value="ECO:0007669"/>
    <property type="project" value="InterPro"/>
</dbReference>